<keyword evidence="2" id="KW-1185">Reference proteome</keyword>
<dbReference type="EMBL" id="JANAKD010002746">
    <property type="protein sequence ID" value="KAJ3472979.1"/>
    <property type="molecule type" value="Genomic_DNA"/>
</dbReference>
<evidence type="ECO:0000313" key="1">
    <source>
        <dbReference type="EMBL" id="KAJ3472979.1"/>
    </source>
</evidence>
<reference evidence="1" key="1">
    <citation type="submission" date="2022-07" db="EMBL/GenBank/DDBJ databases">
        <title>Genome Sequence of Lecanicillium saksenae.</title>
        <authorList>
            <person name="Buettner E."/>
        </authorList>
    </citation>
    <scope>NUCLEOTIDE SEQUENCE</scope>
    <source>
        <strain evidence="1">VT-O1</strain>
    </source>
</reference>
<gene>
    <name evidence="1" type="ORF">NLG97_g10594</name>
</gene>
<evidence type="ECO:0000313" key="2">
    <source>
        <dbReference type="Proteomes" id="UP001148737"/>
    </source>
</evidence>
<sequence length="137" mass="15681">MSKALPSKPAPSQDNIMAFVHRYNDLMVVRDSTDKLIEDILLYCQGLERALQQESNRLETQLHRCQIDLADATASCRDLENKLKHTESEMNSLYKENDTYKVGSSLVRCPGIAVWWHAFVRRKRPKGEEAAATTEKD</sequence>
<proteinExistence type="predicted"/>
<comment type="caution">
    <text evidence="1">The sequence shown here is derived from an EMBL/GenBank/DDBJ whole genome shotgun (WGS) entry which is preliminary data.</text>
</comment>
<accession>A0ACC1QFQ4</accession>
<name>A0ACC1QFQ4_9HYPO</name>
<organism evidence="1 2">
    <name type="scientific">Lecanicillium saksenae</name>
    <dbReference type="NCBI Taxonomy" id="468837"/>
    <lineage>
        <taxon>Eukaryota</taxon>
        <taxon>Fungi</taxon>
        <taxon>Dikarya</taxon>
        <taxon>Ascomycota</taxon>
        <taxon>Pezizomycotina</taxon>
        <taxon>Sordariomycetes</taxon>
        <taxon>Hypocreomycetidae</taxon>
        <taxon>Hypocreales</taxon>
        <taxon>Cordycipitaceae</taxon>
        <taxon>Lecanicillium</taxon>
    </lineage>
</organism>
<protein>
    <submittedName>
        <fullName evidence="1">Uncharacterized protein</fullName>
    </submittedName>
</protein>
<dbReference type="Proteomes" id="UP001148737">
    <property type="component" value="Unassembled WGS sequence"/>
</dbReference>